<dbReference type="Pfam" id="PF04879">
    <property type="entry name" value="Molybdop_Fe4S4"/>
    <property type="match status" value="1"/>
</dbReference>
<dbReference type="GO" id="GO:0030151">
    <property type="term" value="F:molybdenum ion binding"/>
    <property type="evidence" value="ECO:0007669"/>
    <property type="project" value="TreeGrafter"/>
</dbReference>
<evidence type="ECO:0000256" key="2">
    <source>
        <dbReference type="ARBA" id="ARBA00001966"/>
    </source>
</evidence>
<dbReference type="Gene3D" id="3.40.228.10">
    <property type="entry name" value="Dimethylsulfoxide Reductase, domain 2"/>
    <property type="match status" value="2"/>
</dbReference>
<dbReference type="InterPro" id="IPR006656">
    <property type="entry name" value="Mopterin_OxRdtase"/>
</dbReference>
<evidence type="ECO:0000259" key="15">
    <source>
        <dbReference type="PROSITE" id="PS51669"/>
    </source>
</evidence>
<keyword evidence="7" id="KW-0732">Signal</keyword>
<dbReference type="PANTHER" id="PTHR43598">
    <property type="entry name" value="TUNGSTEN-CONTAINING FORMYLMETHANOFURAN DEHYDROGENASE 2 SUBUNIT B"/>
    <property type="match status" value="1"/>
</dbReference>
<dbReference type="SUPFAM" id="SSF50692">
    <property type="entry name" value="ADC-like"/>
    <property type="match status" value="1"/>
</dbReference>
<evidence type="ECO:0000256" key="5">
    <source>
        <dbReference type="ARBA" id="ARBA00022485"/>
    </source>
</evidence>
<name>A0A7C4ASV8_9BACT</name>
<dbReference type="SMART" id="SM00926">
    <property type="entry name" value="Molybdop_Fe4S4"/>
    <property type="match status" value="1"/>
</dbReference>
<dbReference type="InterPro" id="IPR006311">
    <property type="entry name" value="TAT_signal"/>
</dbReference>
<evidence type="ECO:0000313" key="16">
    <source>
        <dbReference type="EMBL" id="HGH61604.1"/>
    </source>
</evidence>
<dbReference type="Gene3D" id="3.40.50.740">
    <property type="match status" value="1"/>
</dbReference>
<dbReference type="GO" id="GO:0043546">
    <property type="term" value="F:molybdopterin cofactor binding"/>
    <property type="evidence" value="ECO:0007669"/>
    <property type="project" value="InterPro"/>
</dbReference>
<comment type="similarity">
    <text evidence="4">Belongs to the prokaryotic molybdopterin-containing oxidoreductase family.</text>
</comment>
<evidence type="ECO:0000256" key="4">
    <source>
        <dbReference type="ARBA" id="ARBA00010312"/>
    </source>
</evidence>
<sequence>MDLTRRQFLIFSGAVGGAIALSRLGVDLGPVKAFADESKATKLKTAKQFTTICPYCGVGCGIICFTDEKEKRIINTEGDPDNPINEGALCAKGAALYQTSSNNAARAKKVLYRAPGSDKWVEKSWDWALSEIAKRVKSTRDKYFVEKNDKGQVVNRVEAIAHIGSAALDNEELWPLQAMMRALGLVFIEHQARICHSSTVPALAESFGRGAMTNHWIDIRNSDCVLAMGANPAANHPISMKWVQKAKDHGAKLISVDPRFTQTSSKADVYAPMRSGTDIAFLGGMIKYIIDNKKYFAEYVKEYTNASFIVGDDYDFNDGLFAGYNKEKRQYDKSKWAFKKDEKGNVLRDETLENPRCVFQLLAKHYSRYTPEKVSEITGTPVEDLLKVYETYSATGAKDKAGTIMYAMGWTQHTVGVQNIRTMAIIQLLLGNIGIAGGGVNAMRGESNVQGSTDHGLLFHILPGYLRTPRSTQQTLKEYNEQSTPKTSDPRSVNWWSNFPKYSTSYLKAMWGDSAKSENDFGYAWLPKLDPDQDCSWLNLFDAMYNGKIKGFFAWGQNPACSGANAHKVRQALAKLDWLVNVNIFESETGSFWKGPGMDPKKINTEVFMLPCACSVEKEGSITNSGRWAQWRYAAAPPPGDAKPDGDIVFELMKKIKELYKKGGKFPEPILNLQWDFADAKGHFDPHKSAKLINGVFTKDTEVQGKKFKKGDPVPGFPLLQADGSTASGNWLYTGSYNADGNNMARRKKDDPTGLGLYPQWSWSWPLNRRILYNRASVDKEGKPWNPKRAILTWADGKWVGDVPDGPAPPLSDPKNGKLPFIMTAEGYSRLFGPGLNDGPFPEHYEPLECPLPKNPLSSQYNNPAIKLFAGDMDKHLTCDPRFPFVATTFRLTEHWQTGIMTRWQPWLIEAQPQMFVELSEELAKMRGIKNGEMVKVSSARGELSCVAIVTTRFRPLKLGDTVVHQVGMPWCYGWVVPKDGGESANLLTPNVGDANTLIPETKAFMVNVTKA</sequence>
<dbReference type="Pfam" id="PF00384">
    <property type="entry name" value="Molybdopterin"/>
    <property type="match status" value="1"/>
</dbReference>
<dbReference type="AlphaFoldDB" id="A0A7C4ASV8"/>
<evidence type="ECO:0000256" key="14">
    <source>
        <dbReference type="ARBA" id="ARBA00023245"/>
    </source>
</evidence>
<reference evidence="16" key="1">
    <citation type="journal article" date="2020" name="mSystems">
        <title>Genome- and Community-Level Interaction Insights into Carbon Utilization and Element Cycling Functions of Hydrothermarchaeota in Hydrothermal Sediment.</title>
        <authorList>
            <person name="Zhou Z."/>
            <person name="Liu Y."/>
            <person name="Xu W."/>
            <person name="Pan J."/>
            <person name="Luo Z.H."/>
            <person name="Li M."/>
        </authorList>
    </citation>
    <scope>NUCLEOTIDE SEQUENCE [LARGE SCALE GENOMIC DNA]</scope>
    <source>
        <strain evidence="16">SpSt-769</strain>
    </source>
</reference>
<keyword evidence="6" id="KW-0479">Metal-binding</keyword>
<dbReference type="PROSITE" id="PS51669">
    <property type="entry name" value="4FE4S_MOW_BIS_MGD"/>
    <property type="match status" value="1"/>
</dbReference>
<dbReference type="Pfam" id="PF01568">
    <property type="entry name" value="Molydop_binding"/>
    <property type="match status" value="1"/>
</dbReference>
<dbReference type="NCBIfam" id="TIGR01553">
    <property type="entry name" value="formate-DH-alph"/>
    <property type="match status" value="1"/>
</dbReference>
<dbReference type="GO" id="GO:0008863">
    <property type="term" value="F:formate dehydrogenase (NAD+) activity"/>
    <property type="evidence" value="ECO:0007669"/>
    <property type="project" value="InterPro"/>
</dbReference>
<keyword evidence="14" id="KW-0826">Tungsten</keyword>
<evidence type="ECO:0000256" key="13">
    <source>
        <dbReference type="ARBA" id="ARBA00023014"/>
    </source>
</evidence>
<dbReference type="InterPro" id="IPR006963">
    <property type="entry name" value="Mopterin_OxRdtase_4Fe-4S_dom"/>
</dbReference>
<evidence type="ECO:0000256" key="10">
    <source>
        <dbReference type="ARBA" id="ARBA00022933"/>
    </source>
</evidence>
<dbReference type="PANTHER" id="PTHR43598:SF1">
    <property type="entry name" value="FORMATE DEHYDROGENASE-O MAJOR SUBUNIT"/>
    <property type="match status" value="1"/>
</dbReference>
<keyword evidence="11" id="KW-0560">Oxidoreductase</keyword>
<dbReference type="CDD" id="cd02752">
    <property type="entry name" value="MopB_Formate-Dh-Na-like"/>
    <property type="match status" value="1"/>
</dbReference>
<dbReference type="CDD" id="cd02792">
    <property type="entry name" value="MopB_CT_Formate-Dh-Na-like"/>
    <property type="match status" value="1"/>
</dbReference>
<dbReference type="GO" id="GO:0009061">
    <property type="term" value="P:anaerobic respiration"/>
    <property type="evidence" value="ECO:0007669"/>
    <property type="project" value="TreeGrafter"/>
</dbReference>
<evidence type="ECO:0000256" key="8">
    <source>
        <dbReference type="ARBA" id="ARBA00022764"/>
    </source>
</evidence>
<dbReference type="PROSITE" id="PS51318">
    <property type="entry name" value="TAT"/>
    <property type="match status" value="1"/>
</dbReference>
<dbReference type="InterPro" id="IPR006443">
    <property type="entry name" value="Formate-DH-alph_fdnG"/>
</dbReference>
<evidence type="ECO:0000256" key="1">
    <source>
        <dbReference type="ARBA" id="ARBA00001930"/>
    </source>
</evidence>
<dbReference type="EMBL" id="DTGT01000317">
    <property type="protein sequence ID" value="HGH61604.1"/>
    <property type="molecule type" value="Genomic_DNA"/>
</dbReference>
<organism evidence="16">
    <name type="scientific">Desulfomonile tiedjei</name>
    <dbReference type="NCBI Taxonomy" id="2358"/>
    <lineage>
        <taxon>Bacteria</taxon>
        <taxon>Pseudomonadati</taxon>
        <taxon>Thermodesulfobacteriota</taxon>
        <taxon>Desulfomonilia</taxon>
        <taxon>Desulfomonilales</taxon>
        <taxon>Desulfomonilaceae</taxon>
        <taxon>Desulfomonile</taxon>
    </lineage>
</organism>
<accession>A0A7C4ASV8</accession>
<keyword evidence="10" id="KW-0712">Selenocysteine</keyword>
<dbReference type="Gene3D" id="3.30.200.210">
    <property type="match status" value="1"/>
</dbReference>
<keyword evidence="8" id="KW-0574">Periplasm</keyword>
<dbReference type="GO" id="GO:0042597">
    <property type="term" value="C:periplasmic space"/>
    <property type="evidence" value="ECO:0007669"/>
    <property type="project" value="UniProtKB-SubCell"/>
</dbReference>
<dbReference type="Gene3D" id="2.40.40.20">
    <property type="match status" value="1"/>
</dbReference>
<evidence type="ECO:0000256" key="9">
    <source>
        <dbReference type="ARBA" id="ARBA00022837"/>
    </source>
</evidence>
<dbReference type="FunFam" id="3.40.228.10:FF:000006">
    <property type="entry name" value="Formate dehydrogenase, alpha subunit, selenocysteine-containing"/>
    <property type="match status" value="1"/>
</dbReference>
<keyword evidence="12" id="KW-0408">Iron</keyword>
<keyword evidence="13" id="KW-0411">Iron-sulfur</keyword>
<feature type="domain" description="4Fe-4S Mo/W bis-MGD-type" evidence="15">
    <location>
        <begin position="46"/>
        <end position="104"/>
    </location>
</feature>
<dbReference type="FunFam" id="3.40.228.10:FF:000009">
    <property type="entry name" value="Formate dehydrogenase, alpha subunit, selenocysteine-containing"/>
    <property type="match status" value="1"/>
</dbReference>
<dbReference type="InterPro" id="IPR006657">
    <property type="entry name" value="MoPterin_dinucl-bd_dom"/>
</dbReference>
<evidence type="ECO:0000256" key="12">
    <source>
        <dbReference type="ARBA" id="ARBA00023004"/>
    </source>
</evidence>
<dbReference type="GO" id="GO:0051539">
    <property type="term" value="F:4 iron, 4 sulfur cluster binding"/>
    <property type="evidence" value="ECO:0007669"/>
    <property type="project" value="UniProtKB-KW"/>
</dbReference>
<protein>
    <submittedName>
        <fullName evidence="16">Formate dehydrogenase-N subunit alpha</fullName>
    </submittedName>
</protein>
<gene>
    <name evidence="16" type="primary">fdnG</name>
    <name evidence="16" type="ORF">ENV54_09935</name>
</gene>
<proteinExistence type="inferred from homology"/>
<evidence type="ECO:0000256" key="6">
    <source>
        <dbReference type="ARBA" id="ARBA00022723"/>
    </source>
</evidence>
<keyword evidence="9" id="KW-0106">Calcium</keyword>
<comment type="cofactor">
    <cofactor evidence="1">
        <name>W-bis(molybdopterin guanine dinucleotide)</name>
        <dbReference type="ChEBI" id="CHEBI:60537"/>
    </cofactor>
</comment>
<keyword evidence="5" id="KW-0004">4Fe-4S</keyword>
<dbReference type="GO" id="GO:0009055">
    <property type="term" value="F:electron transfer activity"/>
    <property type="evidence" value="ECO:0007669"/>
    <property type="project" value="InterPro"/>
</dbReference>
<evidence type="ECO:0000256" key="11">
    <source>
        <dbReference type="ARBA" id="ARBA00023002"/>
    </source>
</evidence>
<dbReference type="PROSITE" id="PS00932">
    <property type="entry name" value="MOLYBDOPTERIN_PROK_3"/>
    <property type="match status" value="1"/>
</dbReference>
<comment type="cofactor">
    <cofactor evidence="2">
        <name>[4Fe-4S] cluster</name>
        <dbReference type="ChEBI" id="CHEBI:49883"/>
    </cofactor>
</comment>
<dbReference type="InterPro" id="IPR009010">
    <property type="entry name" value="Asp_de-COase-like_dom_sf"/>
</dbReference>
<dbReference type="SUPFAM" id="SSF53706">
    <property type="entry name" value="Formate dehydrogenase/DMSO reductase, domains 1-3"/>
    <property type="match status" value="1"/>
</dbReference>
<comment type="caution">
    <text evidence="16">The sequence shown here is derived from an EMBL/GenBank/DDBJ whole genome shotgun (WGS) entry which is preliminary data.</text>
</comment>
<comment type="subcellular location">
    <subcellularLocation>
        <location evidence="3">Periplasm</location>
    </subcellularLocation>
</comment>
<dbReference type="InterPro" id="IPR006655">
    <property type="entry name" value="Mopterin_OxRdtase_prok_CS"/>
</dbReference>
<evidence type="ECO:0000256" key="3">
    <source>
        <dbReference type="ARBA" id="ARBA00004418"/>
    </source>
</evidence>
<evidence type="ECO:0000256" key="7">
    <source>
        <dbReference type="ARBA" id="ARBA00022729"/>
    </source>
</evidence>
<dbReference type="GO" id="GO:0047111">
    <property type="term" value="F:formate dehydrogenase (cytochrome-c-553) activity"/>
    <property type="evidence" value="ECO:0007669"/>
    <property type="project" value="InterPro"/>
</dbReference>